<gene>
    <name evidence="2" type="ORF">E2C01_019565</name>
</gene>
<dbReference type="EMBL" id="VSRR010001597">
    <property type="protein sequence ID" value="MPC26427.1"/>
    <property type="molecule type" value="Genomic_DNA"/>
</dbReference>
<dbReference type="AlphaFoldDB" id="A0A5B7DZB6"/>
<evidence type="ECO:0000256" key="1">
    <source>
        <dbReference type="SAM" id="MobiDB-lite"/>
    </source>
</evidence>
<proteinExistence type="predicted"/>
<accession>A0A5B7DZB6</accession>
<evidence type="ECO:0000313" key="2">
    <source>
        <dbReference type="EMBL" id="MPC26427.1"/>
    </source>
</evidence>
<dbReference type="Proteomes" id="UP000324222">
    <property type="component" value="Unassembled WGS sequence"/>
</dbReference>
<comment type="caution">
    <text evidence="2">The sequence shown here is derived from an EMBL/GenBank/DDBJ whole genome shotgun (WGS) entry which is preliminary data.</text>
</comment>
<protein>
    <submittedName>
        <fullName evidence="2">Uncharacterized protein</fullName>
    </submittedName>
</protein>
<evidence type="ECO:0000313" key="3">
    <source>
        <dbReference type="Proteomes" id="UP000324222"/>
    </source>
</evidence>
<name>A0A5B7DZB6_PORTR</name>
<keyword evidence="3" id="KW-1185">Reference proteome</keyword>
<sequence>MCKTLRKTKAFHSNPIPALSCGALASHHHHHLPPPPPATTNLYHYWTPPPPPPEPTTTNHQPTNQPPTNQHSCQWLPKPLPPASTASFQPPVSFRAFPEPAVASHGLLNPPQPPVAYTGTPSTFSGLRRHSRPLLNLPVPWWSPRPSVAHKCPLWPFWPSREHSLAPPQSSLVSPILNLPRPHLTCPSSLTRPHLLNLNSAWPQPHPVPASPEPGLTWPKPHMASLGLSLT</sequence>
<reference evidence="2 3" key="1">
    <citation type="submission" date="2019-05" db="EMBL/GenBank/DDBJ databases">
        <title>Another draft genome of Portunus trituberculatus and its Hox gene families provides insights of decapod evolution.</title>
        <authorList>
            <person name="Jeong J.-H."/>
            <person name="Song I."/>
            <person name="Kim S."/>
            <person name="Choi T."/>
            <person name="Kim D."/>
            <person name="Ryu S."/>
            <person name="Kim W."/>
        </authorList>
    </citation>
    <scope>NUCLEOTIDE SEQUENCE [LARGE SCALE GENOMIC DNA]</scope>
    <source>
        <tissue evidence="2">Muscle</tissue>
    </source>
</reference>
<organism evidence="2 3">
    <name type="scientific">Portunus trituberculatus</name>
    <name type="common">Swimming crab</name>
    <name type="synonym">Neptunus trituberculatus</name>
    <dbReference type="NCBI Taxonomy" id="210409"/>
    <lineage>
        <taxon>Eukaryota</taxon>
        <taxon>Metazoa</taxon>
        <taxon>Ecdysozoa</taxon>
        <taxon>Arthropoda</taxon>
        <taxon>Crustacea</taxon>
        <taxon>Multicrustacea</taxon>
        <taxon>Malacostraca</taxon>
        <taxon>Eumalacostraca</taxon>
        <taxon>Eucarida</taxon>
        <taxon>Decapoda</taxon>
        <taxon>Pleocyemata</taxon>
        <taxon>Brachyura</taxon>
        <taxon>Eubrachyura</taxon>
        <taxon>Portunoidea</taxon>
        <taxon>Portunidae</taxon>
        <taxon>Portuninae</taxon>
        <taxon>Portunus</taxon>
    </lineage>
</organism>
<feature type="region of interest" description="Disordered" evidence="1">
    <location>
        <begin position="26"/>
        <end position="80"/>
    </location>
</feature>
<feature type="compositionally biased region" description="Low complexity" evidence="1">
    <location>
        <begin position="56"/>
        <end position="70"/>
    </location>
</feature>